<evidence type="ECO:0000313" key="2">
    <source>
        <dbReference type="EMBL" id="CAD8203602.1"/>
    </source>
</evidence>
<protein>
    <submittedName>
        <fullName evidence="1">Uncharacterized protein</fullName>
    </submittedName>
</protein>
<accession>A0A8S1XR84</accession>
<dbReference type="Proteomes" id="UP000689195">
    <property type="component" value="Unassembled WGS sequence"/>
</dbReference>
<comment type="caution">
    <text evidence="1">The sequence shown here is derived from an EMBL/GenBank/DDBJ whole genome shotgun (WGS) entry which is preliminary data.</text>
</comment>
<reference evidence="1" key="1">
    <citation type="submission" date="2021-01" db="EMBL/GenBank/DDBJ databases">
        <authorList>
            <consortium name="Genoscope - CEA"/>
            <person name="William W."/>
        </authorList>
    </citation>
    <scope>NUCLEOTIDE SEQUENCE</scope>
</reference>
<dbReference type="EMBL" id="CAJJDO010000134">
    <property type="protein sequence ID" value="CAD8203600.1"/>
    <property type="molecule type" value="Genomic_DNA"/>
</dbReference>
<dbReference type="AlphaFoldDB" id="A0A8S1XR84"/>
<keyword evidence="3" id="KW-1185">Reference proteome</keyword>
<name>A0A8S1XR84_9CILI</name>
<proteinExistence type="predicted"/>
<dbReference type="OrthoDB" id="304127at2759"/>
<gene>
    <name evidence="1" type="ORF">PPENT_87.1.T1340080</name>
    <name evidence="2" type="ORF">PPENT_87.1.T1340081</name>
</gene>
<evidence type="ECO:0000313" key="3">
    <source>
        <dbReference type="Proteomes" id="UP000689195"/>
    </source>
</evidence>
<dbReference type="EMBL" id="CAJJDO010000134">
    <property type="protein sequence ID" value="CAD8203602.1"/>
    <property type="molecule type" value="Genomic_DNA"/>
</dbReference>
<sequence length="172" mass="20349">MIQFNPDSKQEEILSEQQESSIHIYMLNQEKKKKIIFLIKNTLVYKDFMKPTYDYSNPVLNLLSSSSTQSSPMTKSELNDSIEYYIDQKVYQTEVEIVKYLHGLGVRTKTDPLIKEQQYWKERKQKSQLLLETIINSQERVILNSSVGRLMRKNVTYIPRNSNNPYFLLDQL</sequence>
<evidence type="ECO:0000313" key="1">
    <source>
        <dbReference type="EMBL" id="CAD8203600.1"/>
    </source>
</evidence>
<organism evidence="1 3">
    <name type="scientific">Paramecium pentaurelia</name>
    <dbReference type="NCBI Taxonomy" id="43138"/>
    <lineage>
        <taxon>Eukaryota</taxon>
        <taxon>Sar</taxon>
        <taxon>Alveolata</taxon>
        <taxon>Ciliophora</taxon>
        <taxon>Intramacronucleata</taxon>
        <taxon>Oligohymenophorea</taxon>
        <taxon>Peniculida</taxon>
        <taxon>Parameciidae</taxon>
        <taxon>Paramecium</taxon>
    </lineage>
</organism>